<sequence length="111" mass="11625">MTTASVRDHPLLRKGFVVVVASSRDGGGDSGSGAMCSVLHTRVSHLHFIGFGFLQVVHTIPGDFGCVLTVVANMVPADFNGGVIVTEGTGGTMLLYGFGSRDLRQKNESMA</sequence>
<dbReference type="Proteomes" id="UP000501690">
    <property type="component" value="Linkage Group LG5"/>
</dbReference>
<dbReference type="EMBL" id="CP039349">
    <property type="protein sequence ID" value="QCD93017.1"/>
    <property type="molecule type" value="Genomic_DNA"/>
</dbReference>
<name>A0A4D6LWF9_VIGUN</name>
<evidence type="ECO:0000313" key="1">
    <source>
        <dbReference type="EMBL" id="QCD93017.1"/>
    </source>
</evidence>
<reference evidence="1 2" key="1">
    <citation type="submission" date="2019-04" db="EMBL/GenBank/DDBJ databases">
        <title>An improved genome assembly and genetic linkage map for asparagus bean, Vigna unguiculata ssp. sesquipedialis.</title>
        <authorList>
            <person name="Xia Q."/>
            <person name="Zhang R."/>
            <person name="Dong Y."/>
        </authorList>
    </citation>
    <scope>NUCLEOTIDE SEQUENCE [LARGE SCALE GENOMIC DNA]</scope>
    <source>
        <tissue evidence="1">Leaf</tissue>
    </source>
</reference>
<organism evidence="1 2">
    <name type="scientific">Vigna unguiculata</name>
    <name type="common">Cowpea</name>
    <dbReference type="NCBI Taxonomy" id="3917"/>
    <lineage>
        <taxon>Eukaryota</taxon>
        <taxon>Viridiplantae</taxon>
        <taxon>Streptophyta</taxon>
        <taxon>Embryophyta</taxon>
        <taxon>Tracheophyta</taxon>
        <taxon>Spermatophyta</taxon>
        <taxon>Magnoliopsida</taxon>
        <taxon>eudicotyledons</taxon>
        <taxon>Gunneridae</taxon>
        <taxon>Pentapetalae</taxon>
        <taxon>rosids</taxon>
        <taxon>fabids</taxon>
        <taxon>Fabales</taxon>
        <taxon>Fabaceae</taxon>
        <taxon>Papilionoideae</taxon>
        <taxon>50 kb inversion clade</taxon>
        <taxon>NPAAA clade</taxon>
        <taxon>indigoferoid/millettioid clade</taxon>
        <taxon>Phaseoleae</taxon>
        <taxon>Vigna</taxon>
    </lineage>
</organism>
<dbReference type="AlphaFoldDB" id="A0A4D6LWF9"/>
<proteinExistence type="predicted"/>
<protein>
    <submittedName>
        <fullName evidence="1">Uncharacterized protein</fullName>
    </submittedName>
</protein>
<keyword evidence="2" id="KW-1185">Reference proteome</keyword>
<gene>
    <name evidence="1" type="ORF">DEO72_LG5g1087</name>
</gene>
<accession>A0A4D6LWF9</accession>
<evidence type="ECO:0000313" key="2">
    <source>
        <dbReference type="Proteomes" id="UP000501690"/>
    </source>
</evidence>